<keyword evidence="6 10" id="KW-0406">Ion transport</keyword>
<accession>A0A497EQG9</accession>
<evidence type="ECO:0000256" key="6">
    <source>
        <dbReference type="ARBA" id="ARBA00023065"/>
    </source>
</evidence>
<evidence type="ECO:0000256" key="3">
    <source>
        <dbReference type="ARBA" id="ARBA00022448"/>
    </source>
</evidence>
<comment type="caution">
    <text evidence="12">The sequence shown here is derived from an EMBL/GenBank/DDBJ whole genome shotgun (WGS) entry which is preliminary data.</text>
</comment>
<dbReference type="Pfam" id="PF01496">
    <property type="entry name" value="V_ATPase_I"/>
    <property type="match status" value="2"/>
</dbReference>
<evidence type="ECO:0000256" key="4">
    <source>
        <dbReference type="ARBA" id="ARBA00022692"/>
    </source>
</evidence>
<feature type="transmembrane region" description="Helical" evidence="10">
    <location>
        <begin position="309"/>
        <end position="329"/>
    </location>
</feature>
<feature type="transmembrane region" description="Helical" evidence="10">
    <location>
        <begin position="425"/>
        <end position="446"/>
    </location>
</feature>
<dbReference type="GO" id="GO:0033179">
    <property type="term" value="C:proton-transporting V-type ATPase, V0 domain"/>
    <property type="evidence" value="ECO:0007669"/>
    <property type="project" value="InterPro"/>
</dbReference>
<feature type="transmembrane region" description="Helical" evidence="10">
    <location>
        <begin position="341"/>
        <end position="361"/>
    </location>
</feature>
<comment type="similarity">
    <text evidence="2 10">Belongs to the V-ATPase 116 kDa subunit family.</text>
</comment>
<dbReference type="GO" id="GO:0051117">
    <property type="term" value="F:ATPase binding"/>
    <property type="evidence" value="ECO:0007669"/>
    <property type="project" value="TreeGrafter"/>
</dbReference>
<feature type="transmembrane region" description="Helical" evidence="10">
    <location>
        <begin position="458"/>
        <end position="481"/>
    </location>
</feature>
<keyword evidence="7 10" id="KW-0472">Membrane</keyword>
<keyword evidence="11" id="KW-0175">Coiled coil</keyword>
<evidence type="ECO:0000313" key="12">
    <source>
        <dbReference type="EMBL" id="RLE49366.1"/>
    </source>
</evidence>
<gene>
    <name evidence="12" type="ORF">DRJ31_05120</name>
</gene>
<organism evidence="12 13">
    <name type="scientific">Thermoproteota archaeon</name>
    <dbReference type="NCBI Taxonomy" id="2056631"/>
    <lineage>
        <taxon>Archaea</taxon>
        <taxon>Thermoproteota</taxon>
    </lineage>
</organism>
<evidence type="ECO:0000256" key="1">
    <source>
        <dbReference type="ARBA" id="ARBA00004141"/>
    </source>
</evidence>
<evidence type="ECO:0000256" key="2">
    <source>
        <dbReference type="ARBA" id="ARBA00009904"/>
    </source>
</evidence>
<evidence type="ECO:0000256" key="8">
    <source>
        <dbReference type="ARBA" id="ARBA00059506"/>
    </source>
</evidence>
<name>A0A497EQG9_9CREN</name>
<comment type="function">
    <text evidence="8">Component of the A-type ATP synthase that produces ATP from ADP in the presence of a proton gradient across the membrane.</text>
</comment>
<protein>
    <recommendedName>
        <fullName evidence="9 10">A-type ATP synthase subunit I</fullName>
    </recommendedName>
</protein>
<dbReference type="Proteomes" id="UP000278475">
    <property type="component" value="Unassembled WGS sequence"/>
</dbReference>
<evidence type="ECO:0000313" key="13">
    <source>
        <dbReference type="Proteomes" id="UP000278475"/>
    </source>
</evidence>
<dbReference type="AlphaFoldDB" id="A0A497EQG9"/>
<dbReference type="EMBL" id="QMQV01000038">
    <property type="protein sequence ID" value="RLE49366.1"/>
    <property type="molecule type" value="Genomic_DNA"/>
</dbReference>
<dbReference type="InterPro" id="IPR002490">
    <property type="entry name" value="V-ATPase_116kDa_su"/>
</dbReference>
<feature type="coiled-coil region" evidence="11">
    <location>
        <begin position="95"/>
        <end position="122"/>
    </location>
</feature>
<feature type="non-terminal residue" evidence="12">
    <location>
        <position position="1"/>
    </location>
</feature>
<dbReference type="GO" id="GO:0007035">
    <property type="term" value="P:vacuolar acidification"/>
    <property type="evidence" value="ECO:0007669"/>
    <property type="project" value="TreeGrafter"/>
</dbReference>
<evidence type="ECO:0000256" key="11">
    <source>
        <dbReference type="SAM" id="Coils"/>
    </source>
</evidence>
<sequence length="515" mass="57266">IEVLRQLGINPRLFEQFKLLYATLLSVPNRQVALLLSALPKPVIVQKVLQQEASSLILVASLARLKQNIINVVRGLEIPTLTLPSSLPEDLDQALSQVASRIQELEDKLSSAKKQLEEIKSKHGSFVLKLKGVMYDVLNVLSVRQSAELSEKWVKLEGYVPASEVPKMVEELKNFLNNKVIVFSKEEHSSSEVPVLFRYPALIKPFEMITVLFGYPSYTEINPTPILAITFPLIFGMMFGDLGHGAVLLIAGLIVYKKMADITLKSLGLIFSMCGVFAMLFGIMFGEVFGLHPFEPLLFSPIHSVMDMIKLSILVGVVHITSGLILKMINEYHKRNYLDLALVEVPKLAMYMAGVYLVFAYGIDLDAWFKGPIVALLIPVFVLMFGKAIASTVLHKGEHKLISLISEYGFESFDMLIRFLSNTVSYARIFALLIAHWALTMVFYIIGGLASGIPGGIVLYAIIVVLGNIIVIALEGIIAFAQNLRLHFYEWFSKFYENGGIPFSPFKTSVSLSSS</sequence>
<feature type="transmembrane region" description="Helical" evidence="10">
    <location>
        <begin position="267"/>
        <end position="289"/>
    </location>
</feature>
<comment type="subcellular location">
    <subcellularLocation>
        <location evidence="1">Membrane</location>
        <topology evidence="1">Multi-pass membrane protein</topology>
    </subcellularLocation>
</comment>
<proteinExistence type="inferred from homology"/>
<dbReference type="PANTHER" id="PTHR11629">
    <property type="entry name" value="VACUOLAR PROTON ATPASES"/>
    <property type="match status" value="1"/>
</dbReference>
<dbReference type="PANTHER" id="PTHR11629:SF63">
    <property type="entry name" value="V-TYPE PROTON ATPASE SUBUNIT A"/>
    <property type="match status" value="1"/>
</dbReference>
<evidence type="ECO:0000256" key="5">
    <source>
        <dbReference type="ARBA" id="ARBA00022989"/>
    </source>
</evidence>
<evidence type="ECO:0000256" key="10">
    <source>
        <dbReference type="RuleBase" id="RU361189"/>
    </source>
</evidence>
<evidence type="ECO:0000256" key="9">
    <source>
        <dbReference type="ARBA" id="ARBA00068671"/>
    </source>
</evidence>
<keyword evidence="4 10" id="KW-0812">Transmembrane</keyword>
<dbReference type="GO" id="GO:0046961">
    <property type="term" value="F:proton-transporting ATPase activity, rotational mechanism"/>
    <property type="evidence" value="ECO:0007669"/>
    <property type="project" value="InterPro"/>
</dbReference>
<dbReference type="GO" id="GO:0016471">
    <property type="term" value="C:vacuolar proton-transporting V-type ATPase complex"/>
    <property type="evidence" value="ECO:0007669"/>
    <property type="project" value="TreeGrafter"/>
</dbReference>
<keyword evidence="3 10" id="KW-0813">Transport</keyword>
<reference evidence="12 13" key="1">
    <citation type="submission" date="2018-06" db="EMBL/GenBank/DDBJ databases">
        <title>Extensive metabolic versatility and redundancy in microbially diverse, dynamic hydrothermal sediments.</title>
        <authorList>
            <person name="Dombrowski N."/>
            <person name="Teske A."/>
            <person name="Baker B.J."/>
        </authorList>
    </citation>
    <scope>NUCLEOTIDE SEQUENCE [LARGE SCALE GENOMIC DNA]</scope>
    <source>
        <strain evidence="12">B66_G16</strain>
    </source>
</reference>
<evidence type="ECO:0000256" key="7">
    <source>
        <dbReference type="ARBA" id="ARBA00023136"/>
    </source>
</evidence>
<keyword evidence="5 10" id="KW-1133">Transmembrane helix</keyword>
<feature type="transmembrane region" description="Helical" evidence="10">
    <location>
        <begin position="226"/>
        <end position="255"/>
    </location>
</feature>
<feature type="transmembrane region" description="Helical" evidence="10">
    <location>
        <begin position="373"/>
        <end position="394"/>
    </location>
</feature>